<gene>
    <name evidence="1" type="ORF">HINF_LOCUS29195</name>
    <name evidence="2" type="ORF">HINF_LOCUS30384</name>
</gene>
<protein>
    <submittedName>
        <fullName evidence="2">Hypothetical_protein</fullName>
    </submittedName>
</protein>
<organism evidence="1">
    <name type="scientific">Hexamita inflata</name>
    <dbReference type="NCBI Taxonomy" id="28002"/>
    <lineage>
        <taxon>Eukaryota</taxon>
        <taxon>Metamonada</taxon>
        <taxon>Diplomonadida</taxon>
        <taxon>Hexamitidae</taxon>
        <taxon>Hexamitinae</taxon>
        <taxon>Hexamita</taxon>
    </lineage>
</organism>
<accession>A0AA86PKF8</accession>
<keyword evidence="3" id="KW-1185">Reference proteome</keyword>
<dbReference type="EMBL" id="CAXDID020000099">
    <property type="protein sequence ID" value="CAL6025546.1"/>
    <property type="molecule type" value="Genomic_DNA"/>
</dbReference>
<reference evidence="2 3" key="2">
    <citation type="submission" date="2024-07" db="EMBL/GenBank/DDBJ databases">
        <authorList>
            <person name="Akdeniz Z."/>
        </authorList>
    </citation>
    <scope>NUCLEOTIDE SEQUENCE [LARGE SCALE GENOMIC DNA]</scope>
</reference>
<name>A0AA86PKF8_9EUKA</name>
<reference evidence="1" key="1">
    <citation type="submission" date="2023-06" db="EMBL/GenBank/DDBJ databases">
        <authorList>
            <person name="Kurt Z."/>
        </authorList>
    </citation>
    <scope>NUCLEOTIDE SEQUENCE</scope>
</reference>
<proteinExistence type="predicted"/>
<dbReference type="Proteomes" id="UP001642409">
    <property type="component" value="Unassembled WGS sequence"/>
</dbReference>
<evidence type="ECO:0000313" key="1">
    <source>
        <dbReference type="EMBL" id="CAI9941550.1"/>
    </source>
</evidence>
<evidence type="ECO:0000313" key="2">
    <source>
        <dbReference type="EMBL" id="CAL6025546.1"/>
    </source>
</evidence>
<dbReference type="AlphaFoldDB" id="A0AA86PKF8"/>
<evidence type="ECO:0000313" key="3">
    <source>
        <dbReference type="Proteomes" id="UP001642409"/>
    </source>
</evidence>
<dbReference type="EMBL" id="CATOUU010000694">
    <property type="protein sequence ID" value="CAI9941550.1"/>
    <property type="molecule type" value="Genomic_DNA"/>
</dbReference>
<comment type="caution">
    <text evidence="1">The sequence shown here is derived from an EMBL/GenBank/DDBJ whole genome shotgun (WGS) entry which is preliminary data.</text>
</comment>
<sequence>MQLSKQQTDIFKVISQPNNEFVPILSQLIMEELATQNEKASVLSALLAENKQTEFILEKQAQQISSLQKAQQIIAEINSSHYDYPNNQDESKVEQQITALNKQKQEYEFLNNKINSILDWAQKYQ</sequence>